<protein>
    <recommendedName>
        <fullName evidence="2">Lipoprotein</fullName>
    </recommendedName>
</protein>
<dbReference type="AlphaFoldDB" id="A0A0F9US69"/>
<evidence type="ECO:0008006" key="2">
    <source>
        <dbReference type="Google" id="ProtNLM"/>
    </source>
</evidence>
<dbReference type="EMBL" id="LAZR01000570">
    <property type="protein sequence ID" value="KKN64016.1"/>
    <property type="molecule type" value="Genomic_DNA"/>
</dbReference>
<reference evidence="1" key="1">
    <citation type="journal article" date="2015" name="Nature">
        <title>Complex archaea that bridge the gap between prokaryotes and eukaryotes.</title>
        <authorList>
            <person name="Spang A."/>
            <person name="Saw J.H."/>
            <person name="Jorgensen S.L."/>
            <person name="Zaremba-Niedzwiedzka K."/>
            <person name="Martijn J."/>
            <person name="Lind A.E."/>
            <person name="van Eijk R."/>
            <person name="Schleper C."/>
            <person name="Guy L."/>
            <person name="Ettema T.J."/>
        </authorList>
    </citation>
    <scope>NUCLEOTIDE SEQUENCE</scope>
</reference>
<organism evidence="1">
    <name type="scientific">marine sediment metagenome</name>
    <dbReference type="NCBI Taxonomy" id="412755"/>
    <lineage>
        <taxon>unclassified sequences</taxon>
        <taxon>metagenomes</taxon>
        <taxon>ecological metagenomes</taxon>
    </lineage>
</organism>
<accession>A0A0F9US69</accession>
<sequence>MNIYKSLLLLFGCLVLIAACSKNPLKTNVTTSLPTPWWEPLTPDVVINNNEFYLQGCSSITRVASEGSIKTASIVLNIPTRLLSSCPENQSNKRLKYDGTYLTLTLCRVAFGAGGCAEERYKTLDFVNWEEYIGITWLKSEKYEAWRKLGSTSSKADSITKVVIN</sequence>
<dbReference type="PROSITE" id="PS51257">
    <property type="entry name" value="PROKAR_LIPOPROTEIN"/>
    <property type="match status" value="1"/>
</dbReference>
<gene>
    <name evidence="1" type="ORF">LCGC14_0496030</name>
</gene>
<evidence type="ECO:0000313" key="1">
    <source>
        <dbReference type="EMBL" id="KKN64016.1"/>
    </source>
</evidence>
<comment type="caution">
    <text evidence="1">The sequence shown here is derived from an EMBL/GenBank/DDBJ whole genome shotgun (WGS) entry which is preliminary data.</text>
</comment>
<proteinExistence type="predicted"/>
<name>A0A0F9US69_9ZZZZ</name>